<reference evidence="2 3" key="1">
    <citation type="submission" date="2019-05" db="EMBL/GenBank/DDBJ databases">
        <title>Emergence of the Ug99 lineage of the wheat stem rust pathogen through somatic hybridization.</title>
        <authorList>
            <person name="Li F."/>
            <person name="Upadhyaya N.M."/>
            <person name="Sperschneider J."/>
            <person name="Matny O."/>
            <person name="Nguyen-Phuc H."/>
            <person name="Mago R."/>
            <person name="Raley C."/>
            <person name="Miller M.E."/>
            <person name="Silverstein K.A.T."/>
            <person name="Henningsen E."/>
            <person name="Hirsch C.D."/>
            <person name="Visser B."/>
            <person name="Pretorius Z.A."/>
            <person name="Steffenson B.J."/>
            <person name="Schwessinger B."/>
            <person name="Dodds P.N."/>
            <person name="Figueroa M."/>
        </authorList>
    </citation>
    <scope>NUCLEOTIDE SEQUENCE [LARGE SCALE GENOMIC DNA]</scope>
    <source>
        <strain evidence="2">21-0</strain>
    </source>
</reference>
<dbReference type="OrthoDB" id="1104827at2759"/>
<evidence type="ECO:0000313" key="3">
    <source>
        <dbReference type="Proteomes" id="UP000324748"/>
    </source>
</evidence>
<feature type="compositionally biased region" description="Low complexity" evidence="1">
    <location>
        <begin position="90"/>
        <end position="103"/>
    </location>
</feature>
<feature type="compositionally biased region" description="Low complexity" evidence="1">
    <location>
        <begin position="144"/>
        <end position="159"/>
    </location>
</feature>
<name>A0A5B0QWZ5_PUCGR</name>
<feature type="compositionally biased region" description="Basic residues" evidence="1">
    <location>
        <begin position="1"/>
        <end position="12"/>
    </location>
</feature>
<gene>
    <name evidence="2" type="ORF">PGT21_024681</name>
</gene>
<dbReference type="AlphaFoldDB" id="A0A5B0QWZ5"/>
<dbReference type="Proteomes" id="UP000324748">
    <property type="component" value="Unassembled WGS sequence"/>
</dbReference>
<dbReference type="EMBL" id="VSWC01000002">
    <property type="protein sequence ID" value="KAA1117826.1"/>
    <property type="molecule type" value="Genomic_DNA"/>
</dbReference>
<sequence>MFSRHAKKHRHSASLNNNNNNNSSSSSRPNSPSPLLQTANNLEGTPTKAAAVSSSSSYITQEELIYHQRKNKSSRSTSITSSTDSHHQHPPSSSSNRNSVNSRSSKRHNSINSLTGGPSIAISSEPHSRPSSYDLMPPPPIPPASSSTTTTTNTNTRSTSLRRAPYQHLWPRADPNQEKFELLRPRDEWAEQIVNEMFDDMMNRRELASLPASAQQGMLNFSIDKKWTLIYNDRYTGG</sequence>
<proteinExistence type="predicted"/>
<feature type="region of interest" description="Disordered" evidence="1">
    <location>
        <begin position="66"/>
        <end position="165"/>
    </location>
</feature>
<organism evidence="2 3">
    <name type="scientific">Puccinia graminis f. sp. tritici</name>
    <dbReference type="NCBI Taxonomy" id="56615"/>
    <lineage>
        <taxon>Eukaryota</taxon>
        <taxon>Fungi</taxon>
        <taxon>Dikarya</taxon>
        <taxon>Basidiomycota</taxon>
        <taxon>Pucciniomycotina</taxon>
        <taxon>Pucciniomycetes</taxon>
        <taxon>Pucciniales</taxon>
        <taxon>Pucciniaceae</taxon>
        <taxon>Puccinia</taxon>
    </lineage>
</organism>
<evidence type="ECO:0000313" key="2">
    <source>
        <dbReference type="EMBL" id="KAA1117826.1"/>
    </source>
</evidence>
<feature type="region of interest" description="Disordered" evidence="1">
    <location>
        <begin position="1"/>
        <end position="41"/>
    </location>
</feature>
<keyword evidence="3" id="KW-1185">Reference proteome</keyword>
<evidence type="ECO:0008006" key="4">
    <source>
        <dbReference type="Google" id="ProtNLM"/>
    </source>
</evidence>
<evidence type="ECO:0000256" key="1">
    <source>
        <dbReference type="SAM" id="MobiDB-lite"/>
    </source>
</evidence>
<feature type="compositionally biased region" description="Low complexity" evidence="1">
    <location>
        <begin position="14"/>
        <end position="36"/>
    </location>
</feature>
<feature type="compositionally biased region" description="Low complexity" evidence="1">
    <location>
        <begin position="74"/>
        <end position="83"/>
    </location>
</feature>
<comment type="caution">
    <text evidence="2">The sequence shown here is derived from an EMBL/GenBank/DDBJ whole genome shotgun (WGS) entry which is preliminary data.</text>
</comment>
<protein>
    <recommendedName>
        <fullName evidence="4">Formin GTPase-binding domain-containing protein</fullName>
    </recommendedName>
</protein>
<accession>A0A5B0QWZ5</accession>